<dbReference type="OrthoDB" id="6019299at2759"/>
<feature type="compositionally biased region" description="Basic residues" evidence="5">
    <location>
        <begin position="559"/>
        <end position="574"/>
    </location>
</feature>
<dbReference type="SUPFAM" id="SSF48208">
    <property type="entry name" value="Six-hairpin glycosidases"/>
    <property type="match status" value="1"/>
</dbReference>
<feature type="compositionally biased region" description="Basic and acidic residues" evidence="5">
    <location>
        <begin position="748"/>
        <end position="768"/>
    </location>
</feature>
<dbReference type="PANTHER" id="PTHR12654:SF0">
    <property type="entry name" value="NON-LYSOSOMAL GLUCOSYLCERAMIDASE"/>
    <property type="match status" value="1"/>
</dbReference>
<dbReference type="Pfam" id="PF12215">
    <property type="entry name" value="Glyco_hydr_116N"/>
    <property type="match status" value="1"/>
</dbReference>
<evidence type="ECO:0000256" key="4">
    <source>
        <dbReference type="ARBA" id="ARBA00023180"/>
    </source>
</evidence>
<keyword evidence="2 6" id="KW-0732">Signal</keyword>
<dbReference type="PANTHER" id="PTHR12654">
    <property type="entry name" value="BILE ACID BETA-GLUCOSIDASE-RELATED"/>
    <property type="match status" value="1"/>
</dbReference>
<dbReference type="Proteomes" id="UP001163046">
    <property type="component" value="Unassembled WGS sequence"/>
</dbReference>
<name>A0A9X0D8F2_9CNID</name>
<keyword evidence="4" id="KW-0325">Glycoprotein</keyword>
<dbReference type="Gene3D" id="1.50.10.10">
    <property type="match status" value="1"/>
</dbReference>
<feature type="region of interest" description="Disordered" evidence="5">
    <location>
        <begin position="177"/>
        <end position="211"/>
    </location>
</feature>
<keyword evidence="3" id="KW-0472">Membrane</keyword>
<dbReference type="GO" id="GO:0016020">
    <property type="term" value="C:membrane"/>
    <property type="evidence" value="ECO:0007669"/>
    <property type="project" value="UniProtKB-SubCell"/>
</dbReference>
<dbReference type="InterPro" id="IPR013980">
    <property type="entry name" value="MANSC_dom"/>
</dbReference>
<dbReference type="GO" id="GO:0005975">
    <property type="term" value="P:carbohydrate metabolic process"/>
    <property type="evidence" value="ECO:0007669"/>
    <property type="project" value="InterPro"/>
</dbReference>
<evidence type="ECO:0000259" key="7">
    <source>
        <dbReference type="SMART" id="SM00765"/>
    </source>
</evidence>
<dbReference type="Pfam" id="PF14295">
    <property type="entry name" value="PAN_4"/>
    <property type="match status" value="1"/>
</dbReference>
<evidence type="ECO:0000256" key="2">
    <source>
        <dbReference type="ARBA" id="ARBA00022729"/>
    </source>
</evidence>
<dbReference type="Pfam" id="PF23597">
    <property type="entry name" value="KIAA0319_N"/>
    <property type="match status" value="1"/>
</dbReference>
<feature type="domain" description="Seven cysteines N-terminal" evidence="7">
    <location>
        <begin position="30"/>
        <end position="113"/>
    </location>
</feature>
<dbReference type="InterPro" id="IPR012341">
    <property type="entry name" value="6hp_glycosidase-like_sf"/>
</dbReference>
<feature type="region of interest" description="Disordered" evidence="5">
    <location>
        <begin position="394"/>
        <end position="484"/>
    </location>
</feature>
<feature type="compositionally biased region" description="Basic and acidic residues" evidence="5">
    <location>
        <begin position="543"/>
        <end position="558"/>
    </location>
</feature>
<dbReference type="Pfam" id="PF04685">
    <property type="entry name" value="DUF608"/>
    <property type="match status" value="1"/>
</dbReference>
<dbReference type="EMBL" id="MU825433">
    <property type="protein sequence ID" value="KAJ7389428.1"/>
    <property type="molecule type" value="Genomic_DNA"/>
</dbReference>
<dbReference type="InterPro" id="IPR008928">
    <property type="entry name" value="6-hairpin_glycosidase_sf"/>
</dbReference>
<protein>
    <recommendedName>
        <fullName evidence="7">Seven cysteines N-terminal domain-containing protein</fullName>
    </recommendedName>
</protein>
<comment type="caution">
    <text evidence="8">The sequence shown here is derived from an EMBL/GenBank/DDBJ whole genome shotgun (WGS) entry which is preliminary data.</text>
</comment>
<feature type="chain" id="PRO_5040894797" description="Seven cysteines N-terminal domain-containing protein" evidence="6">
    <location>
        <begin position="24"/>
        <end position="1838"/>
    </location>
</feature>
<dbReference type="SMART" id="SM00765">
    <property type="entry name" value="MANEC"/>
    <property type="match status" value="1"/>
</dbReference>
<accession>A0A9X0D8F2</accession>
<sequence>MWRKPGEILLVMLQFTLLPVTFCDLNPFTLQRFNCPKSYTFTNARLQGGLQAGQFRRLGPPDDTEMCVQRCCDQRSCDLVAWIGEHCYSVSCLNRDMCKPVRLPSYHKGMRLLYIASRENAEDEVEPNRREVSDMFHLSPNDLGSVNITKLLASYGATRPPAALKSTKQVRRIIRSLEEIEDEEGSGSKGNSDTESGADDENGNFMFSGNYYERNSENMNFQMELTSGEEDWEGGLMGESGADQDDDVTDDILQTKTHGVTAVRRTEMASVVNPSEIEEFESDANDESSPDNLLQDSTGNEQEDEDIFVDSSSSGASGADILFSDEIDDQRSNGSGQINKTIMREVQRNLHKMWRYASSGKNLDMVSRGPRGKEEERKLQEIYNMVIRHESGSTPLLGQGITEPKESVSGDASGLSSGYADVSGESGNESDEKHEIGSAIFRKRVEKASMKSGDDDVSGESSGVADSSEISGESASGSGTAVNNKLMREVEHNLHKVWRYAAPKKDLDMVAKGPKGEEEEQKVKKIYNIISKHDTGSAFIDYEQQKKEKSLSDSEQTPKHHRRRHKSRKSRVKLTKTGYNATEEKLYKLQKAKKYKYNKNLKSLKAWGMGMGKSRRKPGGVYVKQIGRKGKTEKNRDDTLAILGEEMKELAPSDGNVDKTKAKETSKDDKLSDAKSDKEETAAESLVNETARQEKESGQETNSAPDKSQNQKIVLDKQEPFDKTQLEIGRKLEEMILSRMAQLQTQRLETKHKDKHEHLKDRKGNDEKTEAEETEKGSQKGKYNVFIAPQLKKDKLLTELEKIKFLNGPSTVHNESRFVYLKQCGLYVEEYNVSKTRASWNNDLFSPYSYLYEMPKNYHTCNSSLRMNRTDLRGDVFLSFRVMSLKGSTMTNNANICEKYCCQEPRCQAWTLRLQQASTANCAKGSFCCWLKSAIPSPIHDSEHCTSGVVHRESTKHPPSGMRSAVPLGGLGTGSFELRADGTIHEWTIENQSPGGSAKLNKGALNLAVFGVRVAEPDTNKSKAALLRIHAPHGYPGVESLSYSGSYPVSKLTPGGSMTENIDMSLYAFPSFHVRERYKSAVPAVAFTLGMRNKADKPLDVSFMFNLPLGQQDDTIRVGDNYGEVVFTRMIKPSDCAHACSKMPKCMSWTTNGPTSCLLKDKMPLHAWATGIVSGLKGDWTVQDSMLTCHRPGFFPQSGSTTLYAVDNEDSVGSFAVADDFGEIGVSTSLNKTGLYGAASVRTQLQPGEKKSLTLILSWYYPHRDVAKVHVGNLYSVLFKSSQEVAQHMRKDLVQSVIDIQSWHEPIVGSESVKKEPINDKVKHIPNSPDENKVNELPDWLKDLLVNSMSFWRSGFWAEDGRWRQWEAYDCNDIDTIQNDMQRIIPYTLFFPELVRDLLLSWADNQYSSGMLQEALTAGCLGPTGKLDYAGGRVMADTTAMFVVGLYHYYQWTGDQATLDRLWPAAKRAMAWVMVDSTKGTGLPFRKVSTYDIVALDKFDHDAYNSFVFLLALRAAEELGTITNDTKFVSTVSQSFNHAQKRIDQELWDNTKQYYHAWWDMEYGSPEWIMSDSLYGQVWAYSLGLGDLVPRRKLKAHLLSEIERNDSPFGLKVLNTGEPEVTPEDTSIILSKHIPGCKSLENITKHNSVWMGADADWASLMLHLGKETFKDTDPILALNRAKKSLDHWRSTLNDQWNVHGLISSNGYGLDGLPWATSHYSFHLVLWHIPLALSGQQYFAPNASLTFWPKFPIPFNLPFFTPKASGTIEAAYVKGNDREEDDNEEEEMFTFSVKSGELLLKELAILGSRYGQGKISLKQGEAVTWSRPKQDVKNILQQL</sequence>
<comment type="subcellular location">
    <subcellularLocation>
        <location evidence="1">Membrane</location>
    </subcellularLocation>
</comment>
<feature type="compositionally biased region" description="Polar residues" evidence="5">
    <location>
        <begin position="290"/>
        <end position="300"/>
    </location>
</feature>
<evidence type="ECO:0000256" key="6">
    <source>
        <dbReference type="SAM" id="SignalP"/>
    </source>
</evidence>
<dbReference type="InterPro" id="IPR006775">
    <property type="entry name" value="GH116_catalytic"/>
</dbReference>
<dbReference type="GO" id="GO:0008422">
    <property type="term" value="F:beta-glucosidase activity"/>
    <property type="evidence" value="ECO:0007669"/>
    <property type="project" value="TreeGrafter"/>
</dbReference>
<evidence type="ECO:0000313" key="9">
    <source>
        <dbReference type="Proteomes" id="UP001163046"/>
    </source>
</evidence>
<feature type="compositionally biased region" description="Basic and acidic residues" evidence="5">
    <location>
        <begin position="630"/>
        <end position="681"/>
    </location>
</feature>
<dbReference type="InterPro" id="IPR011106">
    <property type="entry name" value="MANSC_N"/>
</dbReference>
<dbReference type="InterPro" id="IPR052566">
    <property type="entry name" value="Non-lysos_glucosylceramidase"/>
</dbReference>
<reference evidence="8" key="1">
    <citation type="submission" date="2023-01" db="EMBL/GenBank/DDBJ databases">
        <title>Genome assembly of the deep-sea coral Lophelia pertusa.</title>
        <authorList>
            <person name="Herrera S."/>
            <person name="Cordes E."/>
        </authorList>
    </citation>
    <scope>NUCLEOTIDE SEQUENCE</scope>
    <source>
        <strain evidence="8">USNM1676648</strain>
        <tissue evidence="8">Polyp</tissue>
    </source>
</reference>
<proteinExistence type="predicted"/>
<organism evidence="8 9">
    <name type="scientific">Desmophyllum pertusum</name>
    <dbReference type="NCBI Taxonomy" id="174260"/>
    <lineage>
        <taxon>Eukaryota</taxon>
        <taxon>Metazoa</taxon>
        <taxon>Cnidaria</taxon>
        <taxon>Anthozoa</taxon>
        <taxon>Hexacorallia</taxon>
        <taxon>Scleractinia</taxon>
        <taxon>Caryophylliina</taxon>
        <taxon>Caryophylliidae</taxon>
        <taxon>Desmophyllum</taxon>
    </lineage>
</organism>
<feature type="compositionally biased region" description="Polar residues" evidence="5">
    <location>
        <begin position="699"/>
        <end position="712"/>
    </location>
</feature>
<dbReference type="InterPro" id="IPR024462">
    <property type="entry name" value="GH116_N"/>
</dbReference>
<feature type="region of interest" description="Disordered" evidence="5">
    <location>
        <begin position="747"/>
        <end position="778"/>
    </location>
</feature>
<keyword evidence="9" id="KW-1185">Reference proteome</keyword>
<feature type="compositionally biased region" description="Low complexity" evidence="5">
    <location>
        <begin position="459"/>
        <end position="479"/>
    </location>
</feature>
<evidence type="ECO:0000256" key="1">
    <source>
        <dbReference type="ARBA" id="ARBA00004370"/>
    </source>
</evidence>
<feature type="region of interest" description="Disordered" evidence="5">
    <location>
        <begin position="272"/>
        <end position="316"/>
    </location>
</feature>
<dbReference type="InterPro" id="IPR003609">
    <property type="entry name" value="Pan_app"/>
</dbReference>
<feature type="region of interest" description="Disordered" evidence="5">
    <location>
        <begin position="538"/>
        <end position="577"/>
    </location>
</feature>
<feature type="region of interest" description="Disordered" evidence="5">
    <location>
        <begin position="608"/>
        <end position="718"/>
    </location>
</feature>
<evidence type="ECO:0000313" key="8">
    <source>
        <dbReference type="EMBL" id="KAJ7389428.1"/>
    </source>
</evidence>
<feature type="signal peptide" evidence="6">
    <location>
        <begin position="1"/>
        <end position="23"/>
    </location>
</feature>
<feature type="compositionally biased region" description="Acidic residues" evidence="5">
    <location>
        <begin position="276"/>
        <end position="289"/>
    </location>
</feature>
<gene>
    <name evidence="8" type="ORF">OS493_031672</name>
</gene>
<dbReference type="Gene3D" id="3.50.4.10">
    <property type="entry name" value="Hepatocyte Growth Factor"/>
    <property type="match status" value="1"/>
</dbReference>
<evidence type="ECO:0000256" key="3">
    <source>
        <dbReference type="ARBA" id="ARBA00023136"/>
    </source>
</evidence>
<evidence type="ECO:0000256" key="5">
    <source>
        <dbReference type="SAM" id="MobiDB-lite"/>
    </source>
</evidence>